<evidence type="ECO:0000256" key="1">
    <source>
        <dbReference type="SAM" id="MobiDB-lite"/>
    </source>
</evidence>
<organism evidence="2 3">
    <name type="scientific">Bacteroides uniformis</name>
    <dbReference type="NCBI Taxonomy" id="820"/>
    <lineage>
        <taxon>Bacteria</taxon>
        <taxon>Pseudomonadati</taxon>
        <taxon>Bacteroidota</taxon>
        <taxon>Bacteroidia</taxon>
        <taxon>Bacteroidales</taxon>
        <taxon>Bacteroidaceae</taxon>
        <taxon>Bacteroides</taxon>
    </lineage>
</organism>
<accession>A0AAW6GGD4</accession>
<dbReference type="RefSeq" id="WP_272195812.1">
    <property type="nucleotide sequence ID" value="NZ_JAQNSB010000019.1"/>
</dbReference>
<gene>
    <name evidence="2" type="ORF">POZ22_12825</name>
</gene>
<dbReference type="EMBL" id="JAQNSB010000019">
    <property type="protein sequence ID" value="MDC1855663.1"/>
    <property type="molecule type" value="Genomic_DNA"/>
</dbReference>
<reference evidence="2" key="1">
    <citation type="submission" date="2022-10" db="EMBL/GenBank/DDBJ databases">
        <title>Human gut microbiome strain richness.</title>
        <authorList>
            <person name="Chen-Liaw A."/>
        </authorList>
    </citation>
    <scope>NUCLEOTIDE SEQUENCE</scope>
    <source>
        <strain evidence="2">BSD2780061687st1_G10_BSD2780061687b_171204</strain>
    </source>
</reference>
<evidence type="ECO:0000313" key="3">
    <source>
        <dbReference type="Proteomes" id="UP001214113"/>
    </source>
</evidence>
<comment type="caution">
    <text evidence="2">The sequence shown here is derived from an EMBL/GenBank/DDBJ whole genome shotgun (WGS) entry which is preliminary data.</text>
</comment>
<proteinExistence type="predicted"/>
<name>A0AAW6GGD4_BACUN</name>
<dbReference type="Proteomes" id="UP001214113">
    <property type="component" value="Unassembled WGS sequence"/>
</dbReference>
<sequence>MESNIEDYEPVNRKAYNKIHERYYADPVGFIMGNTPNVRITIRDNQGNEARKPKNIAHNPLELD</sequence>
<protein>
    <submittedName>
        <fullName evidence="2">Uncharacterized protein</fullName>
    </submittedName>
</protein>
<evidence type="ECO:0000313" key="2">
    <source>
        <dbReference type="EMBL" id="MDC1855663.1"/>
    </source>
</evidence>
<dbReference type="AlphaFoldDB" id="A0AAW6GGD4"/>
<feature type="region of interest" description="Disordered" evidence="1">
    <location>
        <begin position="43"/>
        <end position="64"/>
    </location>
</feature>